<evidence type="ECO:0000256" key="5">
    <source>
        <dbReference type="PROSITE-ProRule" id="PRU00803"/>
    </source>
</evidence>
<keyword evidence="4" id="KW-0325">Glycoprotein</keyword>
<dbReference type="PANTHER" id="PTHR23221:SF7">
    <property type="entry name" value="PHOSPHATIDYLINOSITOL-GLYCAN-SPECIFIC PHOSPHOLIPASE D"/>
    <property type="match status" value="1"/>
</dbReference>
<protein>
    <submittedName>
        <fullName evidence="6">Glycosylphosphatidylinositol specific phospholipase D1</fullName>
    </submittedName>
</protein>
<dbReference type="Pfam" id="PF01839">
    <property type="entry name" value="FG-GAP"/>
    <property type="match status" value="2"/>
</dbReference>
<keyword evidence="3" id="KW-0378">Hydrolase</keyword>
<comment type="caution">
    <text evidence="6">The sequence shown here is derived from an EMBL/GenBank/DDBJ whole genome shotgun (WGS) entry which is preliminary data.</text>
</comment>
<dbReference type="Gene3D" id="2.130.10.130">
    <property type="entry name" value="Integrin alpha, N-terminal"/>
    <property type="match status" value="1"/>
</dbReference>
<dbReference type="SUPFAM" id="SSF69318">
    <property type="entry name" value="Integrin alpha N-terminal domain"/>
    <property type="match status" value="1"/>
</dbReference>
<evidence type="ECO:0000256" key="4">
    <source>
        <dbReference type="ARBA" id="ARBA00023180"/>
    </source>
</evidence>
<organism evidence="6 7">
    <name type="scientific">Saguinus oedipus</name>
    <name type="common">Cotton-top tamarin</name>
    <name type="synonym">Oedipomidas oedipus</name>
    <dbReference type="NCBI Taxonomy" id="9490"/>
    <lineage>
        <taxon>Eukaryota</taxon>
        <taxon>Metazoa</taxon>
        <taxon>Chordata</taxon>
        <taxon>Craniata</taxon>
        <taxon>Vertebrata</taxon>
        <taxon>Euteleostomi</taxon>
        <taxon>Mammalia</taxon>
        <taxon>Eutheria</taxon>
        <taxon>Euarchontoglires</taxon>
        <taxon>Primates</taxon>
        <taxon>Haplorrhini</taxon>
        <taxon>Platyrrhini</taxon>
        <taxon>Cebidae</taxon>
        <taxon>Callitrichinae</taxon>
        <taxon>Saguinus</taxon>
    </lineage>
</organism>
<proteinExistence type="predicted"/>
<accession>A0ABQ9VU61</accession>
<dbReference type="PROSITE" id="PS51470">
    <property type="entry name" value="FG_GAP"/>
    <property type="match status" value="2"/>
</dbReference>
<keyword evidence="2" id="KW-0677">Repeat</keyword>
<evidence type="ECO:0000313" key="7">
    <source>
        <dbReference type="Proteomes" id="UP001266305"/>
    </source>
</evidence>
<dbReference type="InterPro" id="IPR013519">
    <property type="entry name" value="Int_alpha_beta-p"/>
</dbReference>
<name>A0ABQ9VU61_SAGOE</name>
<dbReference type="PANTHER" id="PTHR23221">
    <property type="entry name" value="GLYCOSYLPHOSPHATIDYLINOSITOL PHOSPHOLIPASE D"/>
    <property type="match status" value="1"/>
</dbReference>
<sequence length="150" mass="15773">MTSADLNQDGHGDLVVGAPGYSRPGHVHVGRVYLLYGSDLGLPPIDLDLDQEAHGILEGFQCSVATACILWQILQDEQAKPLGTLGVRSALSKDMAQPRGSKLVPLQPSGRFGSALAVLDFNQDGVPDLAVGAPSVGSDQLTYKVRLLLG</sequence>
<dbReference type="InterPro" id="IPR013517">
    <property type="entry name" value="FG-GAP"/>
</dbReference>
<evidence type="ECO:0000256" key="2">
    <source>
        <dbReference type="ARBA" id="ARBA00022737"/>
    </source>
</evidence>
<dbReference type="Proteomes" id="UP001266305">
    <property type="component" value="Unassembled WGS sequence"/>
</dbReference>
<feature type="repeat" description="FG-GAP" evidence="5">
    <location>
        <begin position="97"/>
        <end position="150"/>
    </location>
</feature>
<evidence type="ECO:0000313" key="6">
    <source>
        <dbReference type="EMBL" id="KAK2112857.1"/>
    </source>
</evidence>
<reference evidence="6 7" key="1">
    <citation type="submission" date="2023-05" db="EMBL/GenBank/DDBJ databases">
        <title>B98-5 Cell Line De Novo Hybrid Assembly: An Optical Mapping Approach.</title>
        <authorList>
            <person name="Kananen K."/>
            <person name="Auerbach J.A."/>
            <person name="Kautto E."/>
            <person name="Blachly J.S."/>
        </authorList>
    </citation>
    <scope>NUCLEOTIDE SEQUENCE [LARGE SCALE GENOMIC DNA]</scope>
    <source>
        <strain evidence="6">B95-8</strain>
        <tissue evidence="6">Cell line</tissue>
    </source>
</reference>
<evidence type="ECO:0000256" key="3">
    <source>
        <dbReference type="ARBA" id="ARBA00022801"/>
    </source>
</evidence>
<keyword evidence="1" id="KW-0732">Signal</keyword>
<dbReference type="InterPro" id="IPR028994">
    <property type="entry name" value="Integrin_alpha_N"/>
</dbReference>
<evidence type="ECO:0000256" key="1">
    <source>
        <dbReference type="ARBA" id="ARBA00022729"/>
    </source>
</evidence>
<keyword evidence="7" id="KW-1185">Reference proteome</keyword>
<dbReference type="SMART" id="SM00191">
    <property type="entry name" value="Int_alpha"/>
    <property type="match status" value="2"/>
</dbReference>
<gene>
    <name evidence="6" type="primary">GPLD1_2</name>
    <name evidence="6" type="ORF">P7K49_007123</name>
</gene>
<dbReference type="EMBL" id="JASSZA010000004">
    <property type="protein sequence ID" value="KAK2112857.1"/>
    <property type="molecule type" value="Genomic_DNA"/>
</dbReference>
<feature type="repeat" description="FG-GAP" evidence="5">
    <location>
        <begin position="1"/>
        <end position="44"/>
    </location>
</feature>